<dbReference type="Proteomes" id="UP000015104">
    <property type="component" value="Unassembled WGS sequence"/>
</dbReference>
<dbReference type="EnsemblMetazoa" id="tetur09g03940.1">
    <property type="protein sequence ID" value="tetur09g03940.1"/>
    <property type="gene ID" value="tetur09g03940"/>
</dbReference>
<sequence length="347" mass="39549">MDMSGFSRDSSPNQQKRFSTGLKIFQSYAESSNEPNAYNQLVNFCQNGDFNEFQQVTPPMAENCSNCSIYLEQINSLHQENDLLTQLVGNLRNRIRDTQAVSTLSQKFANTTIGGEIARHQITNGEMVGTSPLTYKPKEFDARESKIIITRLTSELEFFKALNANTELCWLKKFEDAKADNLKITKNLEDALLMSQETICQLAKELENTNAEKQAAINKMSSELFCVQSAEHVKITALTKEFVDFKASKEGEIDDLKDTITDLNEKLDKSKDEISNLEKEIEELKSQHQKTIDELNQKLDQAEEEKKVNQNHTSNLLKELTMTRLNCQITMSKLTKEMEKEHNGIPE</sequence>
<protein>
    <submittedName>
        <fullName evidence="2">Uncharacterized protein</fullName>
    </submittedName>
</protein>
<dbReference type="OrthoDB" id="10606339at2759"/>
<organism evidence="2 3">
    <name type="scientific">Tetranychus urticae</name>
    <name type="common">Two-spotted spider mite</name>
    <dbReference type="NCBI Taxonomy" id="32264"/>
    <lineage>
        <taxon>Eukaryota</taxon>
        <taxon>Metazoa</taxon>
        <taxon>Ecdysozoa</taxon>
        <taxon>Arthropoda</taxon>
        <taxon>Chelicerata</taxon>
        <taxon>Arachnida</taxon>
        <taxon>Acari</taxon>
        <taxon>Acariformes</taxon>
        <taxon>Trombidiformes</taxon>
        <taxon>Prostigmata</taxon>
        <taxon>Eleutherengona</taxon>
        <taxon>Raphignathae</taxon>
        <taxon>Tetranychoidea</taxon>
        <taxon>Tetranychidae</taxon>
        <taxon>Tetranychus</taxon>
    </lineage>
</organism>
<evidence type="ECO:0000313" key="3">
    <source>
        <dbReference type="Proteomes" id="UP000015104"/>
    </source>
</evidence>
<dbReference type="EMBL" id="CAEY01002026">
    <property type="status" value="NOT_ANNOTATED_CDS"/>
    <property type="molecule type" value="Genomic_DNA"/>
</dbReference>
<reference evidence="3" key="1">
    <citation type="submission" date="2011-08" db="EMBL/GenBank/DDBJ databases">
        <authorList>
            <person name="Rombauts S."/>
        </authorList>
    </citation>
    <scope>NUCLEOTIDE SEQUENCE</scope>
    <source>
        <strain evidence="3">London</strain>
    </source>
</reference>
<keyword evidence="1" id="KW-0175">Coiled coil</keyword>
<accession>T1KDR6</accession>
<dbReference type="Gene3D" id="1.10.287.1490">
    <property type="match status" value="1"/>
</dbReference>
<name>T1KDR6_TETUR</name>
<dbReference type="AlphaFoldDB" id="T1KDR6"/>
<keyword evidence="3" id="KW-1185">Reference proteome</keyword>
<dbReference type="HOGENOM" id="CLU_800053_0_0_1"/>
<reference evidence="2" key="2">
    <citation type="submission" date="2015-06" db="UniProtKB">
        <authorList>
            <consortium name="EnsemblMetazoa"/>
        </authorList>
    </citation>
    <scope>IDENTIFICATION</scope>
</reference>
<evidence type="ECO:0000313" key="2">
    <source>
        <dbReference type="EnsemblMetazoa" id="tetur09g03940.1"/>
    </source>
</evidence>
<proteinExistence type="predicted"/>
<gene>
    <name evidence="2" type="primary">107362855</name>
</gene>
<feature type="coiled-coil region" evidence="1">
    <location>
        <begin position="203"/>
        <end position="319"/>
    </location>
</feature>
<dbReference type="KEGG" id="tut:107362855"/>
<evidence type="ECO:0000256" key="1">
    <source>
        <dbReference type="SAM" id="Coils"/>
    </source>
</evidence>
<dbReference type="OMA" id="ANTELCW"/>